<evidence type="ECO:0000313" key="2">
    <source>
        <dbReference type="Proteomes" id="UP000183995"/>
    </source>
</evidence>
<dbReference type="SUPFAM" id="SSF89796">
    <property type="entry name" value="CoA-transferase family III (CaiB/BaiF)"/>
    <property type="match status" value="1"/>
</dbReference>
<dbReference type="EMBL" id="FQXV01000016">
    <property type="protein sequence ID" value="SHI21642.1"/>
    <property type="molecule type" value="Genomic_DNA"/>
</dbReference>
<proteinExistence type="predicted"/>
<dbReference type="PANTHER" id="PTHR48228:SF2">
    <property type="entry name" value="E-CINNAMOYL-COA:R-PHENYLLACTATE COA TRANSFERASE LARGE SUBUNIT"/>
    <property type="match status" value="1"/>
</dbReference>
<organism evidence="1 2">
    <name type="scientific">Sporobacter termitidis DSM 10068</name>
    <dbReference type="NCBI Taxonomy" id="1123282"/>
    <lineage>
        <taxon>Bacteria</taxon>
        <taxon>Bacillati</taxon>
        <taxon>Bacillota</taxon>
        <taxon>Clostridia</taxon>
        <taxon>Eubacteriales</taxon>
        <taxon>Oscillospiraceae</taxon>
        <taxon>Sporobacter</taxon>
    </lineage>
</organism>
<keyword evidence="2" id="KW-1185">Reference proteome</keyword>
<dbReference type="AlphaFoldDB" id="A0A1M5ZBS4"/>
<dbReference type="GO" id="GO:0016740">
    <property type="term" value="F:transferase activity"/>
    <property type="evidence" value="ECO:0007669"/>
    <property type="project" value="UniProtKB-KW"/>
</dbReference>
<dbReference type="InterPro" id="IPR050509">
    <property type="entry name" value="CoA-transferase_III"/>
</dbReference>
<sequence length="424" mass="47637">MSTQRPLEGIKVIDMSTFIGAPACARFFAEFGAEVIKIEPKGGDVVRFNGVSEGRLGTPYENTTWDLENAHKLGLVLDLKSPEGRDILFRLLEKTDIFITNWRPQAIAKLGLDYESLKDKYPRLVYASFTGYGETGPDCNLPGYDFTAFWARSGLLGTSYQKGTEPINLVPGIGDHTTGMFLAAGIMVALFNAQKTGKGDKVEINLLHSAIWTQGIVIQAAQYKDLGAKYPTSRKVAENPFNNTYKTKDGRFIQLSMPPFDIFYPTFMPLIGHPELVGNPRYTMKSITENKLHGEFIAIIEEAFAQKTAAEWVEILTKADVPHSVAQVWEEVLEDEQAWAIGAFENVKYLTGERAMVRQPVSIKGAEKKKYARGPFLGEHSEEIIKSLGYTEEEMKELHDKKIYFTWDDQREKFGGNLKEETSY</sequence>
<dbReference type="STRING" id="1123282.SAMN02745823_03503"/>
<keyword evidence="1" id="KW-0808">Transferase</keyword>
<dbReference type="OrthoDB" id="9797653at2"/>
<name>A0A1M5ZBS4_9FIRM</name>
<protein>
    <submittedName>
        <fullName evidence="1">Cinnamoyl-CoA:phenyllactate CoA-transferase</fullName>
    </submittedName>
</protein>
<dbReference type="Proteomes" id="UP000183995">
    <property type="component" value="Unassembled WGS sequence"/>
</dbReference>
<reference evidence="1 2" key="1">
    <citation type="submission" date="2016-11" db="EMBL/GenBank/DDBJ databases">
        <authorList>
            <person name="Jaros S."/>
            <person name="Januszkiewicz K."/>
            <person name="Wedrychowicz H."/>
        </authorList>
    </citation>
    <scope>NUCLEOTIDE SEQUENCE [LARGE SCALE GENOMIC DNA]</scope>
    <source>
        <strain evidence="1 2">DSM 10068</strain>
    </source>
</reference>
<dbReference type="InterPro" id="IPR003673">
    <property type="entry name" value="CoA-Trfase_fam_III"/>
</dbReference>
<dbReference type="RefSeq" id="WP_073082086.1">
    <property type="nucleotide sequence ID" value="NZ_FQXV01000016.1"/>
</dbReference>
<dbReference type="Gene3D" id="3.40.50.10540">
    <property type="entry name" value="Crotonobetainyl-coa:carnitine coa-transferase, domain 1"/>
    <property type="match status" value="1"/>
</dbReference>
<accession>A0A1M5ZBS4</accession>
<dbReference type="PANTHER" id="PTHR48228">
    <property type="entry name" value="SUCCINYL-COA--D-CITRAMALATE COA-TRANSFERASE"/>
    <property type="match status" value="1"/>
</dbReference>
<dbReference type="InterPro" id="IPR023606">
    <property type="entry name" value="CoA-Trfase_III_dom_1_sf"/>
</dbReference>
<dbReference type="Pfam" id="PF02515">
    <property type="entry name" value="CoA_transf_3"/>
    <property type="match status" value="1"/>
</dbReference>
<evidence type="ECO:0000313" key="1">
    <source>
        <dbReference type="EMBL" id="SHI21642.1"/>
    </source>
</evidence>
<dbReference type="InterPro" id="IPR044855">
    <property type="entry name" value="CoA-Trfase_III_dom3_sf"/>
</dbReference>
<gene>
    <name evidence="1" type="ORF">SAMN02745823_03503</name>
</gene>
<dbReference type="Gene3D" id="3.30.1540.10">
    <property type="entry name" value="formyl-coa transferase, domain 3"/>
    <property type="match status" value="1"/>
</dbReference>